<dbReference type="PROSITE" id="PS50297">
    <property type="entry name" value="ANK_REP_REGION"/>
    <property type="match status" value="1"/>
</dbReference>
<protein>
    <submittedName>
        <fullName evidence="5">Ankyrin repeat domain-containing protein</fullName>
    </submittedName>
</protein>
<evidence type="ECO:0000256" key="3">
    <source>
        <dbReference type="PROSITE-ProRule" id="PRU00023"/>
    </source>
</evidence>
<gene>
    <name evidence="5" type="ORF">IAA98_01655</name>
</gene>
<dbReference type="Pfam" id="PF00023">
    <property type="entry name" value="Ank"/>
    <property type="match status" value="1"/>
</dbReference>
<accession>A0A9D1GV02</accession>
<reference evidence="5" key="2">
    <citation type="journal article" date="2021" name="PeerJ">
        <title>Extensive microbial diversity within the chicken gut microbiome revealed by metagenomics and culture.</title>
        <authorList>
            <person name="Gilroy R."/>
            <person name="Ravi A."/>
            <person name="Getino M."/>
            <person name="Pursley I."/>
            <person name="Horton D.L."/>
            <person name="Alikhan N.F."/>
            <person name="Baker D."/>
            <person name="Gharbi K."/>
            <person name="Hall N."/>
            <person name="Watson M."/>
            <person name="Adriaenssens E.M."/>
            <person name="Foster-Nyarko E."/>
            <person name="Jarju S."/>
            <person name="Secka A."/>
            <person name="Antonio M."/>
            <person name="Oren A."/>
            <person name="Chaudhuri R.R."/>
            <person name="La Ragione R."/>
            <person name="Hildebrand F."/>
            <person name="Pallen M.J."/>
        </authorList>
    </citation>
    <scope>NUCLEOTIDE SEQUENCE</scope>
    <source>
        <strain evidence="5">ChiGjej1B1-24693</strain>
    </source>
</reference>
<evidence type="ECO:0000256" key="2">
    <source>
        <dbReference type="ARBA" id="ARBA00023043"/>
    </source>
</evidence>
<feature type="compositionally biased region" description="Low complexity" evidence="4">
    <location>
        <begin position="1"/>
        <end position="11"/>
    </location>
</feature>
<dbReference type="EMBL" id="DVLP01000049">
    <property type="protein sequence ID" value="HIT74276.1"/>
    <property type="molecule type" value="Genomic_DNA"/>
</dbReference>
<comment type="caution">
    <text evidence="5">The sequence shown here is derived from an EMBL/GenBank/DDBJ whole genome shotgun (WGS) entry which is preliminary data.</text>
</comment>
<keyword evidence="1" id="KW-0677">Repeat</keyword>
<dbReference type="PROSITE" id="PS50088">
    <property type="entry name" value="ANK_REPEAT"/>
    <property type="match status" value="5"/>
</dbReference>
<dbReference type="InterPro" id="IPR036770">
    <property type="entry name" value="Ankyrin_rpt-contain_sf"/>
</dbReference>
<dbReference type="Gene3D" id="1.25.40.20">
    <property type="entry name" value="Ankyrin repeat-containing domain"/>
    <property type="match status" value="2"/>
</dbReference>
<dbReference type="AlphaFoldDB" id="A0A9D1GV02"/>
<proteinExistence type="predicted"/>
<dbReference type="SMART" id="SM00248">
    <property type="entry name" value="ANK"/>
    <property type="match status" value="7"/>
</dbReference>
<dbReference type="Pfam" id="PF12796">
    <property type="entry name" value="Ank_2"/>
    <property type="match status" value="2"/>
</dbReference>
<dbReference type="PANTHER" id="PTHR24198">
    <property type="entry name" value="ANKYRIN REPEAT AND PROTEIN KINASE DOMAIN-CONTAINING PROTEIN"/>
    <property type="match status" value="1"/>
</dbReference>
<evidence type="ECO:0000313" key="5">
    <source>
        <dbReference type="EMBL" id="HIT74276.1"/>
    </source>
</evidence>
<dbReference type="PANTHER" id="PTHR24198:SF165">
    <property type="entry name" value="ANKYRIN REPEAT-CONTAINING PROTEIN-RELATED"/>
    <property type="match status" value="1"/>
</dbReference>
<feature type="repeat" description="ANK" evidence="3">
    <location>
        <begin position="236"/>
        <end position="268"/>
    </location>
</feature>
<dbReference type="SUPFAM" id="SSF48403">
    <property type="entry name" value="Ankyrin repeat"/>
    <property type="match status" value="1"/>
</dbReference>
<keyword evidence="2 3" id="KW-0040">ANK repeat</keyword>
<evidence type="ECO:0000256" key="1">
    <source>
        <dbReference type="ARBA" id="ARBA00022737"/>
    </source>
</evidence>
<name>A0A9D1GV02_9ACTN</name>
<evidence type="ECO:0000256" key="4">
    <source>
        <dbReference type="SAM" id="MobiDB-lite"/>
    </source>
</evidence>
<feature type="repeat" description="ANK" evidence="3">
    <location>
        <begin position="34"/>
        <end position="66"/>
    </location>
</feature>
<feature type="region of interest" description="Disordered" evidence="4">
    <location>
        <begin position="1"/>
        <end position="32"/>
    </location>
</feature>
<feature type="repeat" description="ANK" evidence="3">
    <location>
        <begin position="67"/>
        <end position="99"/>
    </location>
</feature>
<evidence type="ECO:0000313" key="6">
    <source>
        <dbReference type="Proteomes" id="UP000886842"/>
    </source>
</evidence>
<feature type="repeat" description="ANK" evidence="3">
    <location>
        <begin position="302"/>
        <end position="334"/>
    </location>
</feature>
<feature type="compositionally biased region" description="Basic and acidic residues" evidence="4">
    <location>
        <begin position="15"/>
        <end position="28"/>
    </location>
</feature>
<organism evidence="5 6">
    <name type="scientific">Candidatus Avipropionibacterium avicola</name>
    <dbReference type="NCBI Taxonomy" id="2840701"/>
    <lineage>
        <taxon>Bacteria</taxon>
        <taxon>Bacillati</taxon>
        <taxon>Actinomycetota</taxon>
        <taxon>Actinomycetes</taxon>
        <taxon>Propionibacteriales</taxon>
        <taxon>Propionibacteriaceae</taxon>
        <taxon>Propionibacteriaceae incertae sedis</taxon>
        <taxon>Candidatus Avipropionibacterium</taxon>
    </lineage>
</organism>
<reference evidence="5" key="1">
    <citation type="submission" date="2020-10" db="EMBL/GenBank/DDBJ databases">
        <authorList>
            <person name="Gilroy R."/>
        </authorList>
    </citation>
    <scope>NUCLEOTIDE SEQUENCE</scope>
    <source>
        <strain evidence="5">ChiGjej1B1-24693</strain>
    </source>
</reference>
<dbReference type="Proteomes" id="UP000886842">
    <property type="component" value="Unassembled WGS sequence"/>
</dbReference>
<sequence length="395" mass="41966">MTTTPSTPTPSAGDDSGHSQEPETRDQAQLDQAQLDQALRKAAWDDDVKAARRLIRDGADVNAKDDTEQSAYLIATSEGHLELLRLCLAHGAEVDDLDSWRGTGLIRAAERGHGLVVGALLQARIDRDHVNRIGYQAIHEAVWLGRDTETYHDTVRILVAGGVELDRRSVTEGLTPLAMARSKGYAGIEAILRTAQATAEPSDPDAALLEAARAGDADRAASALRAGADLEARDSRGRTPLLLAAAADHLAVARLLLALGASVNAVDDQADTPVLVTGVSGSAAMLELMMVHGPDFTILNRFGGTALIPASERGHVDFVRFAVTTGIDIDHVNDLGWTALLEAVILGDGGKRHQQVVTILLDHGADRSIADRNGQTALQHAQASGYRRITALLES</sequence>
<dbReference type="InterPro" id="IPR002110">
    <property type="entry name" value="Ankyrin_rpt"/>
</dbReference>
<feature type="repeat" description="ANK" evidence="3">
    <location>
        <begin position="335"/>
        <end position="372"/>
    </location>
</feature>